<dbReference type="GO" id="GO:0006284">
    <property type="term" value="P:base-excision repair"/>
    <property type="evidence" value="ECO:0007669"/>
    <property type="project" value="InterPro"/>
</dbReference>
<keyword evidence="3 5" id="KW-0378">Hydrolase</keyword>
<evidence type="ECO:0000256" key="3">
    <source>
        <dbReference type="ARBA" id="ARBA00022801"/>
    </source>
</evidence>
<dbReference type="GO" id="GO:0003677">
    <property type="term" value="F:DNA binding"/>
    <property type="evidence" value="ECO:0007669"/>
    <property type="project" value="InterPro"/>
</dbReference>
<keyword evidence="2 5" id="KW-0227">DNA damage</keyword>
<dbReference type="Proteomes" id="UP000054695">
    <property type="component" value="Unassembled WGS sequence"/>
</dbReference>
<accession>A0A0W0RJN9</accession>
<dbReference type="InterPro" id="IPR011034">
    <property type="entry name" value="Formyl_transferase-like_C_sf"/>
</dbReference>
<proteinExistence type="inferred from homology"/>
<dbReference type="STRING" id="447.Lboz_2842"/>
<gene>
    <name evidence="6" type="ORF">Lboz_2842</name>
</gene>
<dbReference type="SUPFAM" id="SSF50486">
    <property type="entry name" value="FMT C-terminal domain-like"/>
    <property type="match status" value="1"/>
</dbReference>
<comment type="caution">
    <text evidence="6">The sequence shown here is derived from an EMBL/GenBank/DDBJ whole genome shotgun (WGS) entry which is preliminary data.</text>
</comment>
<dbReference type="PATRIC" id="fig|447.4.peg.3025"/>
<dbReference type="HAMAP" id="MF_00527">
    <property type="entry name" value="3MGH"/>
    <property type="match status" value="1"/>
</dbReference>
<dbReference type="InterPro" id="IPR003180">
    <property type="entry name" value="MPG"/>
</dbReference>
<comment type="similarity">
    <text evidence="1 5">Belongs to the DNA glycosylase MPG family.</text>
</comment>
<name>A0A0W0RJN9_LEGBO</name>
<dbReference type="NCBIfam" id="TIGR00567">
    <property type="entry name" value="3mg"/>
    <property type="match status" value="1"/>
</dbReference>
<evidence type="ECO:0000256" key="4">
    <source>
        <dbReference type="ARBA" id="ARBA00023204"/>
    </source>
</evidence>
<dbReference type="Pfam" id="PF02245">
    <property type="entry name" value="Pur_DNA_glyco"/>
    <property type="match status" value="1"/>
</dbReference>
<dbReference type="InterPro" id="IPR036995">
    <property type="entry name" value="MPG_sf"/>
</dbReference>
<sequence>MLRKLPRTFYERDTISVAKELLGKYLIHNQFGLEYIGKIVEVEAYLGQHDLASHSSKGLTQRTKVMFGPAGYAYIYLIYGMYYCTNVVTETEGTGSAILLRAVEPIKNIQGRTQGPGLLSKAMHIDKQLNQYDLTGNIFYIAEAENQDPFTIVEKPRIGVHYAKDWAEKLLRFYIKDNPFISKP</sequence>
<dbReference type="GO" id="GO:0003905">
    <property type="term" value="F:alkylbase DNA N-glycosylase activity"/>
    <property type="evidence" value="ECO:0007669"/>
    <property type="project" value="InterPro"/>
</dbReference>
<dbReference type="EC" id="3.2.2.-" evidence="5"/>
<dbReference type="EMBL" id="LNXU01000032">
    <property type="protein sequence ID" value="KTC71265.1"/>
    <property type="molecule type" value="Genomic_DNA"/>
</dbReference>
<dbReference type="AlphaFoldDB" id="A0A0W0RJN9"/>
<dbReference type="OrthoDB" id="9794313at2"/>
<dbReference type="FunFam" id="3.10.300.10:FF:000001">
    <property type="entry name" value="Putative 3-methyladenine DNA glycosylase"/>
    <property type="match status" value="1"/>
</dbReference>
<dbReference type="PANTHER" id="PTHR10429">
    <property type="entry name" value="DNA-3-METHYLADENINE GLYCOSYLASE"/>
    <property type="match status" value="1"/>
</dbReference>
<keyword evidence="7" id="KW-1185">Reference proteome</keyword>
<dbReference type="Gene3D" id="3.10.300.10">
    <property type="entry name" value="Methylpurine-DNA glycosylase (MPG)"/>
    <property type="match status" value="1"/>
</dbReference>
<organism evidence="6 7">
    <name type="scientific">Legionella bozemanae</name>
    <name type="common">Fluoribacter bozemanae</name>
    <dbReference type="NCBI Taxonomy" id="447"/>
    <lineage>
        <taxon>Bacteria</taxon>
        <taxon>Pseudomonadati</taxon>
        <taxon>Pseudomonadota</taxon>
        <taxon>Gammaproteobacteria</taxon>
        <taxon>Legionellales</taxon>
        <taxon>Legionellaceae</taxon>
        <taxon>Legionella</taxon>
    </lineage>
</organism>
<evidence type="ECO:0000313" key="7">
    <source>
        <dbReference type="Proteomes" id="UP000054695"/>
    </source>
</evidence>
<evidence type="ECO:0000313" key="6">
    <source>
        <dbReference type="EMBL" id="KTC71265.1"/>
    </source>
</evidence>
<evidence type="ECO:0000256" key="5">
    <source>
        <dbReference type="HAMAP-Rule" id="MF_00527"/>
    </source>
</evidence>
<evidence type="ECO:0000256" key="2">
    <source>
        <dbReference type="ARBA" id="ARBA00022763"/>
    </source>
</evidence>
<dbReference type="RefSeq" id="WP_058460424.1">
    <property type="nucleotide sequence ID" value="NZ_CAAAIY010000002.1"/>
</dbReference>
<evidence type="ECO:0000256" key="1">
    <source>
        <dbReference type="ARBA" id="ARBA00009232"/>
    </source>
</evidence>
<protein>
    <recommendedName>
        <fullName evidence="5">Putative 3-methyladenine DNA glycosylase</fullName>
        <ecNumber evidence="5">3.2.2.-</ecNumber>
    </recommendedName>
</protein>
<reference evidence="6 7" key="1">
    <citation type="submission" date="2015-11" db="EMBL/GenBank/DDBJ databases">
        <title>Genomic analysis of 38 Legionella species identifies large and diverse effector repertoires.</title>
        <authorList>
            <person name="Burstein D."/>
            <person name="Amaro F."/>
            <person name="Zusman T."/>
            <person name="Lifshitz Z."/>
            <person name="Cohen O."/>
            <person name="Gilbert J.A."/>
            <person name="Pupko T."/>
            <person name="Shuman H.A."/>
            <person name="Segal G."/>
        </authorList>
    </citation>
    <scope>NUCLEOTIDE SEQUENCE [LARGE SCALE GENOMIC DNA]</scope>
    <source>
        <strain evidence="6 7">WIGA</strain>
    </source>
</reference>
<dbReference type="PANTHER" id="PTHR10429:SF0">
    <property type="entry name" value="DNA-3-METHYLADENINE GLYCOSYLASE"/>
    <property type="match status" value="1"/>
</dbReference>
<dbReference type="CDD" id="cd00540">
    <property type="entry name" value="AAG"/>
    <property type="match status" value="1"/>
</dbReference>
<keyword evidence="4 5" id="KW-0234">DNA repair</keyword>